<organism evidence="8 9">
    <name type="scientific">Clostridium cavendishii DSM 21758</name>
    <dbReference type="NCBI Taxonomy" id="1121302"/>
    <lineage>
        <taxon>Bacteria</taxon>
        <taxon>Bacillati</taxon>
        <taxon>Bacillota</taxon>
        <taxon>Clostridia</taxon>
        <taxon>Eubacteriales</taxon>
        <taxon>Clostridiaceae</taxon>
        <taxon>Clostridium</taxon>
    </lineage>
</organism>
<dbReference type="NCBIfam" id="TIGR04085">
    <property type="entry name" value="rSAM_more_4Fe4S"/>
    <property type="match status" value="1"/>
</dbReference>
<keyword evidence="4" id="KW-0479">Metal-binding</keyword>
<gene>
    <name evidence="8" type="ORF">SAMN02745163_00987</name>
</gene>
<evidence type="ECO:0000256" key="5">
    <source>
        <dbReference type="ARBA" id="ARBA00023004"/>
    </source>
</evidence>
<keyword evidence="6" id="KW-0411">Iron-sulfur</keyword>
<evidence type="ECO:0000256" key="1">
    <source>
        <dbReference type="ARBA" id="ARBA00001966"/>
    </source>
</evidence>
<dbReference type="RefSeq" id="WP_072985559.1">
    <property type="nucleotide sequence ID" value="NZ_FQZB01000005.1"/>
</dbReference>
<evidence type="ECO:0000313" key="9">
    <source>
        <dbReference type="Proteomes" id="UP000184310"/>
    </source>
</evidence>
<dbReference type="PANTHER" id="PTHR11228:SF7">
    <property type="entry name" value="PQQA PEPTIDE CYCLASE"/>
    <property type="match status" value="1"/>
</dbReference>
<comment type="cofactor">
    <cofactor evidence="1">
        <name>[4Fe-4S] cluster</name>
        <dbReference type="ChEBI" id="CHEBI:49883"/>
    </cofactor>
</comment>
<dbReference type="SFLD" id="SFLDG01067">
    <property type="entry name" value="SPASM/twitch_domain_containing"/>
    <property type="match status" value="1"/>
</dbReference>
<dbReference type="STRING" id="1121302.SAMN02745163_00987"/>
<dbReference type="InterPro" id="IPR050377">
    <property type="entry name" value="Radical_SAM_PqqE_MftC-like"/>
</dbReference>
<dbReference type="GO" id="GO:0051539">
    <property type="term" value="F:4 iron, 4 sulfur cluster binding"/>
    <property type="evidence" value="ECO:0007669"/>
    <property type="project" value="UniProtKB-KW"/>
</dbReference>
<dbReference type="InterPro" id="IPR058240">
    <property type="entry name" value="rSAM_sf"/>
</dbReference>
<dbReference type="InterPro" id="IPR017200">
    <property type="entry name" value="PqqE-like"/>
</dbReference>
<dbReference type="InterPro" id="IPR023885">
    <property type="entry name" value="4Fe4S-binding_SPASM_dom"/>
</dbReference>
<name>A0A1M6EYT3_9CLOT</name>
<keyword evidence="2" id="KW-0004">4Fe-4S</keyword>
<dbReference type="InterPro" id="IPR013785">
    <property type="entry name" value="Aldolase_TIM"/>
</dbReference>
<reference evidence="8 9" key="1">
    <citation type="submission" date="2016-11" db="EMBL/GenBank/DDBJ databases">
        <authorList>
            <person name="Jaros S."/>
            <person name="Januszkiewicz K."/>
            <person name="Wedrychowicz H."/>
        </authorList>
    </citation>
    <scope>NUCLEOTIDE SEQUENCE [LARGE SCALE GENOMIC DNA]</scope>
    <source>
        <strain evidence="8 9">DSM 21758</strain>
    </source>
</reference>
<dbReference type="Pfam" id="PF04055">
    <property type="entry name" value="Radical_SAM"/>
    <property type="match status" value="1"/>
</dbReference>
<dbReference type="PIRSF" id="PIRSF037420">
    <property type="entry name" value="PQQ_syn_pqqE"/>
    <property type="match status" value="1"/>
</dbReference>
<evidence type="ECO:0000256" key="6">
    <source>
        <dbReference type="ARBA" id="ARBA00023014"/>
    </source>
</evidence>
<dbReference type="GO" id="GO:0003824">
    <property type="term" value="F:catalytic activity"/>
    <property type="evidence" value="ECO:0007669"/>
    <property type="project" value="InterPro"/>
</dbReference>
<dbReference type="PANTHER" id="PTHR11228">
    <property type="entry name" value="RADICAL SAM DOMAIN PROTEIN"/>
    <property type="match status" value="1"/>
</dbReference>
<keyword evidence="9" id="KW-1185">Reference proteome</keyword>
<dbReference type="Gene3D" id="3.20.20.70">
    <property type="entry name" value="Aldolase class I"/>
    <property type="match status" value="1"/>
</dbReference>
<evidence type="ECO:0000256" key="2">
    <source>
        <dbReference type="ARBA" id="ARBA00022485"/>
    </source>
</evidence>
<dbReference type="InterPro" id="IPR006638">
    <property type="entry name" value="Elp3/MiaA/NifB-like_rSAM"/>
</dbReference>
<evidence type="ECO:0000256" key="4">
    <source>
        <dbReference type="ARBA" id="ARBA00022723"/>
    </source>
</evidence>
<sequence length="356" mass="41077">MECKEFNRLILQWHITNRCNQRCKHCYQESYSNKELDFEEILYIIEEYKKLLIEYSNLKGSSFIRGHINITGGEPFVRTDFISILEEFYKNREYFSYGILTNGSFITPDIAKKLRKLSVSHVQVSIDGNQKEHDYLRGSGNFNQTFKAIRMLNKENIRTMVSFTAHKNNYRQFKSVAKVSRKNKVSKLWTDRLIPIGNGMSMVEDVLNPIEALEYFGVLKSEEDKSFLNKISGLEVYTERGLQFLKSGKNPYACSAGDSLITILENGDVMPCRRLPIICGNVLKESLKSIYINNNIFKELKTKAIPKECAECVYAKRCKGGLKCLAYSIYKDYNRADPACPILYKLNSLKNKNSVI</sequence>
<evidence type="ECO:0000313" key="8">
    <source>
        <dbReference type="EMBL" id="SHI90617.1"/>
    </source>
</evidence>
<dbReference type="Pfam" id="PF13186">
    <property type="entry name" value="SPASM"/>
    <property type="match status" value="1"/>
</dbReference>
<dbReference type="OrthoDB" id="7021155at2"/>
<keyword evidence="3" id="KW-0949">S-adenosyl-L-methionine</keyword>
<dbReference type="SFLD" id="SFLDG01386">
    <property type="entry name" value="main_SPASM_domain-containing"/>
    <property type="match status" value="1"/>
</dbReference>
<dbReference type="EMBL" id="FQZB01000005">
    <property type="protein sequence ID" value="SHI90617.1"/>
    <property type="molecule type" value="Genomic_DNA"/>
</dbReference>
<protein>
    <submittedName>
        <fullName evidence="8">Radical SAM additional 4Fe4S-binding SPASM domain-containing protein</fullName>
    </submittedName>
</protein>
<dbReference type="CDD" id="cd01335">
    <property type="entry name" value="Radical_SAM"/>
    <property type="match status" value="1"/>
</dbReference>
<dbReference type="SFLD" id="SFLDS00029">
    <property type="entry name" value="Radical_SAM"/>
    <property type="match status" value="1"/>
</dbReference>
<dbReference type="SUPFAM" id="SSF102114">
    <property type="entry name" value="Radical SAM enzymes"/>
    <property type="match status" value="1"/>
</dbReference>
<dbReference type="PROSITE" id="PS51918">
    <property type="entry name" value="RADICAL_SAM"/>
    <property type="match status" value="1"/>
</dbReference>
<dbReference type="GO" id="GO:0046872">
    <property type="term" value="F:metal ion binding"/>
    <property type="evidence" value="ECO:0007669"/>
    <property type="project" value="UniProtKB-KW"/>
</dbReference>
<evidence type="ECO:0000256" key="3">
    <source>
        <dbReference type="ARBA" id="ARBA00022691"/>
    </source>
</evidence>
<dbReference type="AlphaFoldDB" id="A0A1M6EYT3"/>
<feature type="domain" description="Radical SAM core" evidence="7">
    <location>
        <begin position="5"/>
        <end position="228"/>
    </location>
</feature>
<dbReference type="InterPro" id="IPR007197">
    <property type="entry name" value="rSAM"/>
</dbReference>
<proteinExistence type="predicted"/>
<dbReference type="SMART" id="SM00729">
    <property type="entry name" value="Elp3"/>
    <property type="match status" value="1"/>
</dbReference>
<dbReference type="Proteomes" id="UP000184310">
    <property type="component" value="Unassembled WGS sequence"/>
</dbReference>
<accession>A0A1M6EYT3</accession>
<evidence type="ECO:0000259" key="7">
    <source>
        <dbReference type="PROSITE" id="PS51918"/>
    </source>
</evidence>
<keyword evidence="5" id="KW-0408">Iron</keyword>